<comment type="caution">
    <text evidence="1">The sequence shown here is derived from an EMBL/GenBank/DDBJ whole genome shotgun (WGS) entry which is preliminary data.</text>
</comment>
<dbReference type="Proteomes" id="UP000230282">
    <property type="component" value="Unassembled WGS sequence"/>
</dbReference>
<dbReference type="InterPro" id="IPR009312">
    <property type="entry name" value="Phage_lambda_GpU-like"/>
</dbReference>
<sequence length="146" mass="16793">MKIKGLFVLIHNEVRKEILSLLSRNVEGVEHFFNGRAFFSNIAEQVPAIVVFLDDLNCDAVALGTTEWTGDLNIGIYLPIYEGEEKLDQIAEQIDSLIKFTGYQHIRLVTPNRQYNYEYDSEGAIWVASMLTYSICYGEKRTYDQE</sequence>
<gene>
    <name evidence="1" type="ORF">CVP04_10960</name>
</gene>
<evidence type="ECO:0000313" key="1">
    <source>
        <dbReference type="EMBL" id="PJG82165.1"/>
    </source>
</evidence>
<proteinExistence type="predicted"/>
<dbReference type="AlphaFoldDB" id="A0A2M8RTG0"/>
<dbReference type="Gene3D" id="3.30.70.1700">
    <property type="entry name" value="Phage minor tail protein U"/>
    <property type="match status" value="1"/>
</dbReference>
<evidence type="ECO:0000313" key="2">
    <source>
        <dbReference type="Proteomes" id="UP000230282"/>
    </source>
</evidence>
<dbReference type="Pfam" id="PF06141">
    <property type="entry name" value="Phage_tail_U"/>
    <property type="match status" value="1"/>
</dbReference>
<reference evidence="1 2" key="1">
    <citation type="submission" date="2017-11" db="EMBL/GenBank/DDBJ databases">
        <title>Reclassification of Bisgaard taxon 5 as Caviibacterium pharyngocola gen. nov., sp. nov.</title>
        <authorList>
            <person name="Christensen H."/>
        </authorList>
    </citation>
    <scope>NUCLEOTIDE SEQUENCE [LARGE SCALE GENOMIC DNA]</scope>
    <source>
        <strain evidence="1 2">7_3</strain>
    </source>
</reference>
<organism evidence="1 2">
    <name type="scientific">Caviibacterium pharyngocola</name>
    <dbReference type="NCBI Taxonomy" id="28159"/>
    <lineage>
        <taxon>Bacteria</taxon>
        <taxon>Pseudomonadati</taxon>
        <taxon>Pseudomonadota</taxon>
        <taxon>Gammaproteobacteria</taxon>
        <taxon>Pasteurellales</taxon>
        <taxon>Pasteurellaceae</taxon>
        <taxon>Caviibacterium</taxon>
    </lineage>
</organism>
<dbReference type="InterPro" id="IPR038512">
    <property type="entry name" value="GpU-like_sf"/>
</dbReference>
<protein>
    <recommendedName>
        <fullName evidence="3">Phage tail protein</fullName>
    </recommendedName>
</protein>
<dbReference type="SUPFAM" id="SSF143749">
    <property type="entry name" value="Phage tail protein-like"/>
    <property type="match status" value="1"/>
</dbReference>
<evidence type="ECO:0008006" key="3">
    <source>
        <dbReference type="Google" id="ProtNLM"/>
    </source>
</evidence>
<dbReference type="OrthoDB" id="5683808at2"/>
<dbReference type="InterPro" id="IPR035934">
    <property type="entry name" value="Phage_tail_protein-like_sf"/>
</dbReference>
<keyword evidence="2" id="KW-1185">Reference proteome</keyword>
<dbReference type="EMBL" id="PHGZ01000028">
    <property type="protein sequence ID" value="PJG82165.1"/>
    <property type="molecule type" value="Genomic_DNA"/>
</dbReference>
<accession>A0A2M8RTG0</accession>
<name>A0A2M8RTG0_9PAST</name>